<evidence type="ECO:0000313" key="3">
    <source>
        <dbReference type="Proteomes" id="UP001232148"/>
    </source>
</evidence>
<evidence type="ECO:0000313" key="2">
    <source>
        <dbReference type="EMBL" id="KAK2035203.1"/>
    </source>
</evidence>
<comment type="caution">
    <text evidence="2">The sequence shown here is derived from an EMBL/GenBank/DDBJ whole genome shotgun (WGS) entry which is preliminary data.</text>
</comment>
<organism evidence="2 3">
    <name type="scientific">Colletotrichum zoysiae</name>
    <dbReference type="NCBI Taxonomy" id="1216348"/>
    <lineage>
        <taxon>Eukaryota</taxon>
        <taxon>Fungi</taxon>
        <taxon>Dikarya</taxon>
        <taxon>Ascomycota</taxon>
        <taxon>Pezizomycotina</taxon>
        <taxon>Sordariomycetes</taxon>
        <taxon>Hypocreomycetidae</taxon>
        <taxon>Glomerellales</taxon>
        <taxon>Glomerellaceae</taxon>
        <taxon>Colletotrichum</taxon>
        <taxon>Colletotrichum graminicola species complex</taxon>
    </lineage>
</organism>
<dbReference type="AlphaFoldDB" id="A0AAD9MAD1"/>
<gene>
    <name evidence="2" type="ORF">LX32DRAFT_255297</name>
</gene>
<name>A0AAD9MAD1_9PEZI</name>
<keyword evidence="3" id="KW-1185">Reference proteome</keyword>
<sequence>MAQQGGTCRATPGNGGKGATRGTGPAPPTTSSRDEKDEPGDGDWEVITKPEKEPASVGKGFSSSFDLQIGWGSWRTSLLSWDVGVRREHTRLCGCPGREERTGKTTGE</sequence>
<feature type="region of interest" description="Disordered" evidence="1">
    <location>
        <begin position="1"/>
        <end position="63"/>
    </location>
</feature>
<proteinExistence type="predicted"/>
<evidence type="ECO:0000256" key="1">
    <source>
        <dbReference type="SAM" id="MobiDB-lite"/>
    </source>
</evidence>
<reference evidence="2" key="1">
    <citation type="submission" date="2021-06" db="EMBL/GenBank/DDBJ databases">
        <title>Comparative genomics, transcriptomics and evolutionary studies reveal genomic signatures of adaptation to plant cell wall in hemibiotrophic fungi.</title>
        <authorList>
            <consortium name="DOE Joint Genome Institute"/>
            <person name="Baroncelli R."/>
            <person name="Diaz J.F."/>
            <person name="Benocci T."/>
            <person name="Peng M."/>
            <person name="Battaglia E."/>
            <person name="Haridas S."/>
            <person name="Andreopoulos W."/>
            <person name="Labutti K."/>
            <person name="Pangilinan J."/>
            <person name="Floch G.L."/>
            <person name="Makela M.R."/>
            <person name="Henrissat B."/>
            <person name="Grigoriev I.V."/>
            <person name="Crouch J.A."/>
            <person name="De Vries R.P."/>
            <person name="Sukno S.A."/>
            <person name="Thon M.R."/>
        </authorList>
    </citation>
    <scope>NUCLEOTIDE SEQUENCE</scope>
    <source>
        <strain evidence="2">MAFF235873</strain>
    </source>
</reference>
<dbReference type="Proteomes" id="UP001232148">
    <property type="component" value="Unassembled WGS sequence"/>
</dbReference>
<protein>
    <submittedName>
        <fullName evidence="2">Uncharacterized protein</fullName>
    </submittedName>
</protein>
<accession>A0AAD9MAD1</accession>
<dbReference type="EMBL" id="MU842810">
    <property type="protein sequence ID" value="KAK2035203.1"/>
    <property type="molecule type" value="Genomic_DNA"/>
</dbReference>